<dbReference type="InterPro" id="IPR019931">
    <property type="entry name" value="LPXTG_anchor"/>
</dbReference>
<organism evidence="9 10">
    <name type="scientific">Streptococcus rupicaprae</name>
    <dbReference type="NCBI Taxonomy" id="759619"/>
    <lineage>
        <taxon>Bacteria</taxon>
        <taxon>Bacillati</taxon>
        <taxon>Bacillota</taxon>
        <taxon>Bacilli</taxon>
        <taxon>Lactobacillales</taxon>
        <taxon>Streptococcaceae</taxon>
        <taxon>Streptococcus</taxon>
    </lineage>
</organism>
<gene>
    <name evidence="9" type="ORF">ABID29_001665</name>
</gene>
<dbReference type="InterPro" id="IPR059100">
    <property type="entry name" value="TSP3_bac"/>
</dbReference>
<evidence type="ECO:0000256" key="1">
    <source>
        <dbReference type="ARBA" id="ARBA00004613"/>
    </source>
</evidence>
<keyword evidence="4" id="KW-0732">Signal</keyword>
<keyword evidence="3" id="KW-0964">Secreted</keyword>
<dbReference type="EMBL" id="JBEPLO010000018">
    <property type="protein sequence ID" value="MET3558539.1"/>
    <property type="molecule type" value="Genomic_DNA"/>
</dbReference>
<dbReference type="Proteomes" id="UP001549122">
    <property type="component" value="Unassembled WGS sequence"/>
</dbReference>
<feature type="compositionally biased region" description="Basic and acidic residues" evidence="7">
    <location>
        <begin position="74"/>
        <end position="91"/>
    </location>
</feature>
<evidence type="ECO:0000313" key="10">
    <source>
        <dbReference type="Proteomes" id="UP001549122"/>
    </source>
</evidence>
<evidence type="ECO:0000259" key="8">
    <source>
        <dbReference type="PROSITE" id="PS50847"/>
    </source>
</evidence>
<comment type="subcellular location">
    <subcellularLocation>
        <location evidence="1">Secreted</location>
    </subcellularLocation>
</comment>
<sequence length="801" mass="89323">MLFDNQKCYSIRKLKVGVGSVLVGTLIIGLPTQFVQADGKDEVAISSPPSAEIFSHTEASQLKEEQPAIVSDAEISKTENHTDDTKIKGSEISETADVILETKPTETINSDSEPVATLEREGNDDSTPSSSQVDRSQPAEATLPEITKPKPDTTLLPEGSTQAIEEISLQKSNGENSKKSTTARFAYRENEQETRKSVEYQTVYHYDKTNRTSLPTHVEWVITFNKEQHSWTKPNLLIFLPKGVVLPETITEQEQARDKIEAEQIIKLSDFDTKGTNYRWRSDYTTNRNKFESEWQTHVSYASGLKGKLSIEDFQTVLINKKVSGGLDHTHQWTYKIKVGIPSDGSIDPYNLPFLAGINQLDWFTYYYRFVGEVPNTAEKKKFDDNRKRKQAEELLKKSEAEQKDSERDFGKIRGGTIISPILKSPKTEENPSPVPKPTPKPDSEKTPKPEVMPEGETMPTPKPKPDSEKTPEPETKPEGETKPVPEPKPEVMPEDQTKTVPELKPDSEKTPKPEAMPEDQTKRKTAPEKPTVDKIAPLINEDKPFFDPEKDHDGDGFTSRQELDANTDPLDPKSFPQPQKEEKQMRPAPTPEAKEKPQAENPQKLPKEKEKTTPAPKSAPELKSQTKEQPKETTPKKMVPDLPKKPAPVVPEKPMVGKVAPLINEDKPFFDPEKDHDGDGFTSRQELDANTDPLDPKSFPQPQKPTLPEKTDAPSKPETSTKPDAPMKPEVNMPVNNEKLKETGKTKVSRVAHTPKATATPAMQNTKQLPVTGDLPSVLSLLGSGLLGLLGLAHIKKNKD</sequence>
<proteinExistence type="predicted"/>
<evidence type="ECO:0000256" key="4">
    <source>
        <dbReference type="ARBA" id="ARBA00022729"/>
    </source>
</evidence>
<keyword evidence="5" id="KW-0106">Calcium</keyword>
<feature type="compositionally biased region" description="Polar residues" evidence="7">
    <location>
        <begin position="159"/>
        <end position="183"/>
    </location>
</feature>
<feature type="compositionally biased region" description="Basic and acidic residues" evidence="7">
    <location>
        <begin position="625"/>
        <end position="645"/>
    </location>
</feature>
<evidence type="ECO:0000256" key="6">
    <source>
        <dbReference type="ARBA" id="ARBA00023088"/>
    </source>
</evidence>
<feature type="compositionally biased region" description="Basic and acidic residues" evidence="7">
    <location>
        <begin position="464"/>
        <end position="513"/>
    </location>
</feature>
<evidence type="ECO:0000256" key="2">
    <source>
        <dbReference type="ARBA" id="ARBA00022512"/>
    </source>
</evidence>
<accession>A0ABV2FIZ4</accession>
<dbReference type="NCBIfam" id="TIGR01168">
    <property type="entry name" value="YSIRK_signal"/>
    <property type="match status" value="1"/>
</dbReference>
<evidence type="ECO:0000256" key="5">
    <source>
        <dbReference type="ARBA" id="ARBA00022837"/>
    </source>
</evidence>
<feature type="compositionally biased region" description="Basic and acidic residues" evidence="7">
    <location>
        <begin position="541"/>
        <end position="556"/>
    </location>
</feature>
<feature type="compositionally biased region" description="Basic and acidic residues" evidence="7">
    <location>
        <begin position="708"/>
        <end position="728"/>
    </location>
</feature>
<protein>
    <submittedName>
        <fullName evidence="9">LPXTG-motif cell wall-anchored protein</fullName>
    </submittedName>
</protein>
<evidence type="ECO:0000256" key="3">
    <source>
        <dbReference type="ARBA" id="ARBA00022525"/>
    </source>
</evidence>
<comment type="caution">
    <text evidence="9">The sequence shown here is derived from an EMBL/GenBank/DDBJ whole genome shotgun (WGS) entry which is preliminary data.</text>
</comment>
<dbReference type="NCBIfam" id="TIGR01167">
    <property type="entry name" value="LPXTG_anchor"/>
    <property type="match status" value="1"/>
</dbReference>
<dbReference type="RefSeq" id="WP_354365680.1">
    <property type="nucleotide sequence ID" value="NZ_JBEPLO010000018.1"/>
</dbReference>
<feature type="domain" description="Gram-positive cocci surface proteins LPxTG" evidence="8">
    <location>
        <begin position="770"/>
        <end position="801"/>
    </location>
</feature>
<feature type="compositionally biased region" description="Polar residues" evidence="7">
    <location>
        <begin position="125"/>
        <end position="135"/>
    </location>
</feature>
<feature type="region of interest" description="Disordered" evidence="7">
    <location>
        <begin position="394"/>
        <end position="770"/>
    </location>
</feature>
<feature type="region of interest" description="Disordered" evidence="7">
    <location>
        <begin position="58"/>
        <end position="190"/>
    </location>
</feature>
<evidence type="ECO:0000313" key="9">
    <source>
        <dbReference type="EMBL" id="MET3558539.1"/>
    </source>
</evidence>
<dbReference type="PROSITE" id="PS50847">
    <property type="entry name" value="GRAM_POS_ANCHORING"/>
    <property type="match status" value="1"/>
</dbReference>
<keyword evidence="2" id="KW-0134">Cell wall</keyword>
<feature type="compositionally biased region" description="Basic and acidic residues" evidence="7">
    <location>
        <begin position="520"/>
        <end position="533"/>
    </location>
</feature>
<keyword evidence="6" id="KW-0572">Peptidoglycan-anchor</keyword>
<keyword evidence="10" id="KW-1185">Reference proteome</keyword>
<feature type="compositionally biased region" description="Basic and acidic residues" evidence="7">
    <location>
        <begin position="440"/>
        <end position="449"/>
    </location>
</feature>
<name>A0ABV2FIZ4_9STRE</name>
<feature type="compositionally biased region" description="Basic and acidic residues" evidence="7">
    <location>
        <begin position="394"/>
        <end position="412"/>
    </location>
</feature>
<dbReference type="InterPro" id="IPR005877">
    <property type="entry name" value="YSIRK_signal_dom"/>
</dbReference>
<dbReference type="Pfam" id="PF18884">
    <property type="entry name" value="TSP3_bac"/>
    <property type="match status" value="2"/>
</dbReference>
<evidence type="ECO:0000256" key="7">
    <source>
        <dbReference type="SAM" id="MobiDB-lite"/>
    </source>
</evidence>
<reference evidence="9 10" key="1">
    <citation type="submission" date="2024-06" db="EMBL/GenBank/DDBJ databases">
        <title>Genomic Encyclopedia of Type Strains, Phase IV (KMG-IV): sequencing the most valuable type-strain genomes for metagenomic binning, comparative biology and taxonomic classification.</title>
        <authorList>
            <person name="Goeker M."/>
        </authorList>
    </citation>
    <scope>NUCLEOTIDE SEQUENCE [LARGE SCALE GENOMIC DNA]</scope>
    <source>
        <strain evidence="9 10">DSM 28303</strain>
    </source>
</reference>
<feature type="compositionally biased region" description="Basic and acidic residues" evidence="7">
    <location>
        <begin position="665"/>
        <end position="680"/>
    </location>
</feature>
<dbReference type="Pfam" id="PF04650">
    <property type="entry name" value="YSIRK_signal"/>
    <property type="match status" value="1"/>
</dbReference>